<dbReference type="Proteomes" id="UP000245812">
    <property type="component" value="Unassembled WGS sequence"/>
</dbReference>
<dbReference type="EMBL" id="QGHC01000014">
    <property type="protein sequence ID" value="PWK83090.1"/>
    <property type="molecule type" value="Genomic_DNA"/>
</dbReference>
<dbReference type="OrthoDB" id="6057229at2"/>
<keyword evidence="1" id="KW-0808">Transferase</keyword>
<keyword evidence="1" id="KW-0012">Acyltransferase</keyword>
<dbReference type="InterPro" id="IPR016181">
    <property type="entry name" value="Acyl_CoA_acyltransferase"/>
</dbReference>
<gene>
    <name evidence="1" type="ORF">C7456_11438</name>
</gene>
<keyword evidence="2" id="KW-1185">Reference proteome</keyword>
<protein>
    <submittedName>
        <fullName evidence="1">dTDP-4-amino-4,6-dideoxy-D-galactose acyltransferase</fullName>
    </submittedName>
</protein>
<dbReference type="GO" id="GO:0016746">
    <property type="term" value="F:acyltransferase activity"/>
    <property type="evidence" value="ECO:0007669"/>
    <property type="project" value="UniProtKB-KW"/>
</dbReference>
<dbReference type="RefSeq" id="WP_109724572.1">
    <property type="nucleotide sequence ID" value="NZ_MSZV01000064.1"/>
</dbReference>
<evidence type="ECO:0000313" key="2">
    <source>
        <dbReference type="Proteomes" id="UP000245812"/>
    </source>
</evidence>
<evidence type="ECO:0000313" key="1">
    <source>
        <dbReference type="EMBL" id="PWK83090.1"/>
    </source>
</evidence>
<name>A0A316HST2_9GAMM</name>
<dbReference type="AlphaFoldDB" id="A0A316HST2"/>
<organism evidence="1 2">
    <name type="scientific">Fulvimonas soli</name>
    <dbReference type="NCBI Taxonomy" id="155197"/>
    <lineage>
        <taxon>Bacteria</taxon>
        <taxon>Pseudomonadati</taxon>
        <taxon>Pseudomonadota</taxon>
        <taxon>Gammaproteobacteria</taxon>
        <taxon>Lysobacterales</taxon>
        <taxon>Rhodanobacteraceae</taxon>
        <taxon>Fulvimonas</taxon>
    </lineage>
</organism>
<sequence>MSRLLERRDAAGVRAGLERAGLEPPHGFIRQVDRRYDLAVHLDHLLRPLDARDDFRIGHGKGADERWVLLERLPWDSAFFGRGVARLHACVDPRGPTPPRADTGAAVAAIGAALALAAQHGIDYVFGTVDARDLPGIRSLCASGFELIETRCHYHLALADWQGDRHPARLATPADMPSLARAARDTVNPFDRFHADPAIPPEDADRLMETWVRASIAGGFADATLVPDVASPEAFCTVRYHREHWQGWGLRLAQPVLSVVAPRHRGWYVRLIAEVNHHLRGIGAEHAFLVTQATNNAVIRSWEKLGYQYGKAEHVFRRLLR</sequence>
<reference evidence="1 2" key="1">
    <citation type="submission" date="2018-05" db="EMBL/GenBank/DDBJ databases">
        <title>Genomic Encyclopedia of Type Strains, Phase IV (KMG-IV): sequencing the most valuable type-strain genomes for metagenomic binning, comparative biology and taxonomic classification.</title>
        <authorList>
            <person name="Goeker M."/>
        </authorList>
    </citation>
    <scope>NUCLEOTIDE SEQUENCE [LARGE SCALE GENOMIC DNA]</scope>
    <source>
        <strain evidence="1 2">DSM 14263</strain>
    </source>
</reference>
<dbReference type="SUPFAM" id="SSF55729">
    <property type="entry name" value="Acyl-CoA N-acyltransferases (Nat)"/>
    <property type="match status" value="1"/>
</dbReference>
<proteinExistence type="predicted"/>
<accession>A0A316HST2</accession>
<comment type="caution">
    <text evidence="1">The sequence shown here is derived from an EMBL/GenBank/DDBJ whole genome shotgun (WGS) entry which is preliminary data.</text>
</comment>
<dbReference type="Gene3D" id="3.40.630.30">
    <property type="match status" value="1"/>
</dbReference>